<keyword evidence="4" id="KW-1185">Reference proteome</keyword>
<dbReference type="InterPro" id="IPR011059">
    <property type="entry name" value="Metal-dep_hydrolase_composite"/>
</dbReference>
<feature type="domain" description="Amidohydrolase-related" evidence="2">
    <location>
        <begin position="78"/>
        <end position="446"/>
    </location>
</feature>
<accession>A0ABT2GWF9</accession>
<dbReference type="InterPro" id="IPR032466">
    <property type="entry name" value="Metal_Hydrolase"/>
</dbReference>
<dbReference type="PANTHER" id="PTHR43794">
    <property type="entry name" value="AMINOHYDROLASE SSNA-RELATED"/>
    <property type="match status" value="1"/>
</dbReference>
<dbReference type="SUPFAM" id="SSF51556">
    <property type="entry name" value="Metallo-dependent hydrolases"/>
    <property type="match status" value="1"/>
</dbReference>
<organism evidence="3 4">
    <name type="scientific">Herbiconiux daphne</name>
    <dbReference type="NCBI Taxonomy" id="2970914"/>
    <lineage>
        <taxon>Bacteria</taxon>
        <taxon>Bacillati</taxon>
        <taxon>Actinomycetota</taxon>
        <taxon>Actinomycetes</taxon>
        <taxon>Micrococcales</taxon>
        <taxon>Microbacteriaceae</taxon>
        <taxon>Herbiconiux</taxon>
    </lineage>
</organism>
<evidence type="ECO:0000313" key="3">
    <source>
        <dbReference type="EMBL" id="MCS5732241.1"/>
    </source>
</evidence>
<protein>
    <submittedName>
        <fullName evidence="3">Amidohydrolase family protein</fullName>
    </submittedName>
</protein>
<name>A0ABT2GWF9_9MICO</name>
<evidence type="ECO:0000313" key="4">
    <source>
        <dbReference type="Proteomes" id="UP001165586"/>
    </source>
</evidence>
<sequence length="485" mass="52422">MTDAPRASAPALTIVNAVILPMADGVDWFRGWLSVGDDGRISGMGEGHPPAGRAATPWAEAGEGLIGSGEVFDAKGAFVAPGFISAHSHIFTSGMRGMTPGDELYGWVGEQSTFISGADADDIYWFTLHGCLDFLGNGVTSAYNFTDSRVVGKYDAETDTREIFAIRPEDYLHRQVDAARDAGLRTMNAIRLDSEFQPVEGAFEVFARAVAYVDTTVPPDLNLGASVFGAVQWSATEQAARDEVRAMDEHRIGNQAHFLETAEALDQQREKFRWYADAGALRPGFLFGHFVHPDAQMSQVAAERGAGMVWQPTSNGRLGSGVADIPRYRELGMPIGVGLDDQSCTDVSDPFQNMRIGAYTQRAVHQDASVVMPREMIRLHTLGSAEAMGPSVAADVGSLEIGKFADLLVVDPAAPDTGPVWDVYAHYAFACGLRNLKRVYVGGALVSQNGESTHPRAAEASRELHARVREVARRSAERSTSRLAW</sequence>
<reference evidence="3" key="1">
    <citation type="submission" date="2022-08" db="EMBL/GenBank/DDBJ databases">
        <authorList>
            <person name="Deng Y."/>
            <person name="Han X.-F."/>
            <person name="Zhang Y.-Q."/>
        </authorList>
    </citation>
    <scope>NUCLEOTIDE SEQUENCE</scope>
    <source>
        <strain evidence="3">CPCC 203386</strain>
    </source>
</reference>
<dbReference type="PANTHER" id="PTHR43794:SF11">
    <property type="entry name" value="AMIDOHYDROLASE-RELATED DOMAIN-CONTAINING PROTEIN"/>
    <property type="match status" value="1"/>
</dbReference>
<evidence type="ECO:0000256" key="1">
    <source>
        <dbReference type="ARBA" id="ARBA00022801"/>
    </source>
</evidence>
<dbReference type="InterPro" id="IPR050287">
    <property type="entry name" value="MTA/SAH_deaminase"/>
</dbReference>
<dbReference type="Pfam" id="PF01979">
    <property type="entry name" value="Amidohydro_1"/>
    <property type="match status" value="1"/>
</dbReference>
<dbReference type="SUPFAM" id="SSF51338">
    <property type="entry name" value="Composite domain of metallo-dependent hydrolases"/>
    <property type="match status" value="1"/>
</dbReference>
<gene>
    <name evidence="3" type="ORF">N1032_00595</name>
</gene>
<dbReference type="Proteomes" id="UP001165586">
    <property type="component" value="Unassembled WGS sequence"/>
</dbReference>
<evidence type="ECO:0000259" key="2">
    <source>
        <dbReference type="Pfam" id="PF01979"/>
    </source>
</evidence>
<dbReference type="InterPro" id="IPR006680">
    <property type="entry name" value="Amidohydro-rel"/>
</dbReference>
<dbReference type="Gene3D" id="3.20.20.140">
    <property type="entry name" value="Metal-dependent hydrolases"/>
    <property type="match status" value="1"/>
</dbReference>
<dbReference type="Gene3D" id="2.30.40.10">
    <property type="entry name" value="Urease, subunit C, domain 1"/>
    <property type="match status" value="1"/>
</dbReference>
<dbReference type="RefSeq" id="WP_259536779.1">
    <property type="nucleotide sequence ID" value="NZ_JANLCJ010000001.1"/>
</dbReference>
<dbReference type="EMBL" id="JANLCJ010000001">
    <property type="protein sequence ID" value="MCS5732241.1"/>
    <property type="molecule type" value="Genomic_DNA"/>
</dbReference>
<proteinExistence type="predicted"/>
<keyword evidence="1" id="KW-0378">Hydrolase</keyword>
<comment type="caution">
    <text evidence="3">The sequence shown here is derived from an EMBL/GenBank/DDBJ whole genome shotgun (WGS) entry which is preliminary data.</text>
</comment>